<dbReference type="Pfam" id="PF01131">
    <property type="entry name" value="Topoisom_bac"/>
    <property type="match status" value="1"/>
</dbReference>
<evidence type="ECO:0000259" key="13">
    <source>
        <dbReference type="PROSITE" id="PS52039"/>
    </source>
</evidence>
<feature type="region of interest" description="Disordered" evidence="11">
    <location>
        <begin position="428"/>
        <end position="458"/>
    </location>
</feature>
<dbReference type="Pfam" id="PF13368">
    <property type="entry name" value="Toprim_C_rpt"/>
    <property type="match status" value="3"/>
</dbReference>
<dbReference type="InterPro" id="IPR003601">
    <property type="entry name" value="Topo_IA_2"/>
</dbReference>
<dbReference type="GO" id="GO:0006265">
    <property type="term" value="P:DNA topological change"/>
    <property type="evidence" value="ECO:0007669"/>
    <property type="project" value="UniProtKB-UniRule"/>
</dbReference>
<dbReference type="SMART" id="SM00436">
    <property type="entry name" value="TOP1Bc"/>
    <property type="match status" value="1"/>
</dbReference>
<dbReference type="AlphaFoldDB" id="A0A2T0W9H7"/>
<comment type="caution">
    <text evidence="14">The sequence shown here is derived from an EMBL/GenBank/DDBJ whole genome shotgun (WGS) entry which is preliminary data.</text>
</comment>
<evidence type="ECO:0000313" key="14">
    <source>
        <dbReference type="EMBL" id="PRY83368.1"/>
    </source>
</evidence>
<sequence length="859" mass="95620">MPVVVVESPAKAKTINKYLGKDFTVLASYGHVRDLPAKNGSVDTDADFAMTWEVGNDSKKHVKAIADALKDDDTLILATDPDREGEAISWHLQETLTKRRAIKKTTEVKRVVFNAITKTAVTEAMKNPRDVDQPLVEAYLARRALDYLVGFNLSPVLWRKLPGARSAGRVQSVCLRLIVEREMEIEAFHAREYWSVKALLANARGQEFEARLTVLGGQKLDKYDLANATSAEMAVQAINSRDLKVQSVEAKPASRNPSAPFMTSTLQQEASRKFGMGARQTMNAAQRLYEAGHITYMRTDGIDMAPEAVMATRDAIKKRYGDEYVPKSPRMYKNKAKNAQEAHECIRPTDMFKDAAALKLTDADQRKLYDLIWKRTIACQMESARLERTVVDIASADQQVILRANGQVVLFDGFLKVYEEGRDDVVDDDDNRLPHLTEGEKAEKRKVEPEQHFTQPPPRYTEATLVKRMEELGIGRPSTYASIVTTIQDREYVTKDKNRLIPEDKGRIVTIFLLNFFKRYVEYDFTAALEEELDDVSAGERDYKELLGRFWRDFHAAIEETSELRIAEVLDVLDDALAPQLYPPREDGTDPRSCPLCSEGKLHLKTSRTGGFVGCSNYPECRYTRPIGGGEEEAGDRVLGEDDNGIEISLRSGRFGPYVQRGEATAEQPKPDRASLPKGWSKDDLDLDKALLLLSLPREVGAHPEDGEMIEAGIGRYGPYVKHGKLYANLKEVDDVFTIGMNRAVEELAKKAESRGRRGGAATAKPLKELGDHPDGGAMNVYDGRYGPYVKWEKVNATLPKDVDPQAMTAEMAIELVNAKAKKGGAKKKAAPKKAAAKKTTAKKAPAKKSTKAANDSAE</sequence>
<dbReference type="Pfam" id="PF01751">
    <property type="entry name" value="Toprim"/>
    <property type="match status" value="1"/>
</dbReference>
<keyword evidence="7 10" id="KW-0799">Topoisomerase</keyword>
<feature type="compositionally biased region" description="Basic residues" evidence="11">
    <location>
        <begin position="821"/>
        <end position="851"/>
    </location>
</feature>
<comment type="function">
    <text evidence="10">Releases the supercoiling and torsional tension of DNA, which is introduced during the DNA replication and transcription, by transiently cleaving and rejoining one strand of the DNA duplex. Introduces a single-strand break via transesterification at a target site in duplex DNA. The scissile phosphodiester is attacked by the catalytic tyrosine of the enzyme, resulting in the formation of a DNA-(5'-phosphotyrosyl)-enzyme intermediate and the expulsion of a 3'-OH DNA strand. The free DNA strand then undergoes passage around the unbroken strand, thus removing DNA supercoils. Finally, in the religation step, the DNA 3'-OH attacks the covalent intermediate to expel the active-site tyrosine and restore the DNA phosphodiester backbone.</text>
</comment>
<dbReference type="SMART" id="SM00437">
    <property type="entry name" value="TOP1Ac"/>
    <property type="match status" value="1"/>
</dbReference>
<evidence type="ECO:0000256" key="7">
    <source>
        <dbReference type="ARBA" id="ARBA00023029"/>
    </source>
</evidence>
<dbReference type="SUPFAM" id="SSF56712">
    <property type="entry name" value="Prokaryotic type I DNA topoisomerase"/>
    <property type="match status" value="1"/>
</dbReference>
<dbReference type="Gene3D" id="1.10.290.10">
    <property type="entry name" value="Topoisomerase I, domain 4"/>
    <property type="match status" value="1"/>
</dbReference>
<evidence type="ECO:0000256" key="8">
    <source>
        <dbReference type="ARBA" id="ARBA00023125"/>
    </source>
</evidence>
<dbReference type="RefSeq" id="WP_106268757.1">
    <property type="nucleotide sequence ID" value="NZ_PVTQ01000031.1"/>
</dbReference>
<feature type="site" description="Interaction with DNA" evidence="10">
    <location>
        <position position="490"/>
    </location>
</feature>
<dbReference type="EMBL" id="PVTQ01000031">
    <property type="protein sequence ID" value="PRY83368.1"/>
    <property type="molecule type" value="Genomic_DNA"/>
</dbReference>
<dbReference type="PROSITE" id="PS50880">
    <property type="entry name" value="TOPRIM"/>
    <property type="match status" value="1"/>
</dbReference>
<evidence type="ECO:0000256" key="6">
    <source>
        <dbReference type="ARBA" id="ARBA00022842"/>
    </source>
</evidence>
<keyword evidence="6" id="KW-0460">Magnesium</keyword>
<proteinExistence type="inferred from homology"/>
<name>A0A2T0W9H7_9RHOB</name>
<dbReference type="InterPro" id="IPR013824">
    <property type="entry name" value="Topo_IA_cen_sub1"/>
</dbReference>
<evidence type="ECO:0000256" key="5">
    <source>
        <dbReference type="ARBA" id="ARBA00022833"/>
    </source>
</evidence>
<dbReference type="SMART" id="SM00493">
    <property type="entry name" value="TOPRIM"/>
    <property type="match status" value="1"/>
</dbReference>
<dbReference type="Gene3D" id="1.10.460.10">
    <property type="entry name" value="Topoisomerase I, domain 2"/>
    <property type="match status" value="1"/>
</dbReference>
<dbReference type="PANTHER" id="PTHR42785:SF1">
    <property type="entry name" value="DNA TOPOISOMERASE"/>
    <property type="match status" value="1"/>
</dbReference>
<dbReference type="GO" id="GO:0005694">
    <property type="term" value="C:chromosome"/>
    <property type="evidence" value="ECO:0007669"/>
    <property type="project" value="InterPro"/>
</dbReference>
<feature type="region of interest" description="Disordered" evidence="11">
    <location>
        <begin position="752"/>
        <end position="778"/>
    </location>
</feature>
<keyword evidence="3" id="KW-0479">Metal-binding</keyword>
<dbReference type="InterPro" id="IPR023405">
    <property type="entry name" value="Topo_IA_core_domain"/>
</dbReference>
<feature type="compositionally biased region" description="Basic and acidic residues" evidence="11">
    <location>
        <begin position="431"/>
        <end position="451"/>
    </location>
</feature>
<comment type="similarity">
    <text evidence="2 10">Belongs to the type IA topoisomerase family.</text>
</comment>
<keyword evidence="5" id="KW-0862">Zinc</keyword>
<dbReference type="GO" id="GO:0003677">
    <property type="term" value="F:DNA binding"/>
    <property type="evidence" value="ECO:0007669"/>
    <property type="project" value="UniProtKB-KW"/>
</dbReference>
<evidence type="ECO:0000256" key="4">
    <source>
        <dbReference type="ARBA" id="ARBA00022771"/>
    </source>
</evidence>
<feature type="active site" description="O-(5'-phospho-DNA)-tyrosine intermediate" evidence="10">
    <location>
        <position position="296"/>
    </location>
</feature>
<evidence type="ECO:0000259" key="12">
    <source>
        <dbReference type="PROSITE" id="PS50880"/>
    </source>
</evidence>
<dbReference type="GO" id="GO:0003917">
    <property type="term" value="F:DNA topoisomerase type I (single strand cut, ATP-independent) activity"/>
    <property type="evidence" value="ECO:0007669"/>
    <property type="project" value="UniProtKB-UniRule"/>
</dbReference>
<dbReference type="SUPFAM" id="SSF57783">
    <property type="entry name" value="Zinc beta-ribbon"/>
    <property type="match status" value="1"/>
</dbReference>
<evidence type="ECO:0000256" key="1">
    <source>
        <dbReference type="ARBA" id="ARBA00000213"/>
    </source>
</evidence>
<dbReference type="NCBIfam" id="TIGR01051">
    <property type="entry name" value="topA_bact"/>
    <property type="match status" value="1"/>
</dbReference>
<feature type="site" description="Interaction with DNA" evidence="10">
    <location>
        <position position="298"/>
    </location>
</feature>
<gene>
    <name evidence="10" type="primary">topA</name>
    <name evidence="14" type="ORF">CLV74_1312</name>
</gene>
<accession>A0A2T0W9H7</accession>
<dbReference type="InterPro" id="IPR028612">
    <property type="entry name" value="Topoisom_1_IA"/>
</dbReference>
<dbReference type="InterPro" id="IPR003602">
    <property type="entry name" value="Topo_IA_DNA-bd_dom"/>
</dbReference>
<dbReference type="Proteomes" id="UP000238392">
    <property type="component" value="Unassembled WGS sequence"/>
</dbReference>
<dbReference type="Gene3D" id="2.70.20.10">
    <property type="entry name" value="Topoisomerase I, domain 3"/>
    <property type="match status" value="1"/>
</dbReference>
<feature type="compositionally biased region" description="Basic and acidic residues" evidence="11">
    <location>
        <begin position="766"/>
        <end position="775"/>
    </location>
</feature>
<dbReference type="InterPro" id="IPR013826">
    <property type="entry name" value="Topo_IA_cen_sub3"/>
</dbReference>
<dbReference type="Gene3D" id="3.40.50.140">
    <property type="match status" value="1"/>
</dbReference>
<feature type="domain" description="Topo IA-type catalytic" evidence="13">
    <location>
        <begin position="132"/>
        <end position="558"/>
    </location>
</feature>
<dbReference type="InterPro" id="IPR013498">
    <property type="entry name" value="Topo_IA_Znf"/>
</dbReference>
<dbReference type="InterPro" id="IPR013497">
    <property type="entry name" value="Topo_IA_cen"/>
</dbReference>
<dbReference type="GO" id="GO:0008270">
    <property type="term" value="F:zinc ion binding"/>
    <property type="evidence" value="ECO:0007669"/>
    <property type="project" value="UniProtKB-KW"/>
</dbReference>
<comment type="subunit">
    <text evidence="10">Monomer.</text>
</comment>
<dbReference type="Pfam" id="PF01396">
    <property type="entry name" value="Zn_ribbon_Top1"/>
    <property type="match status" value="1"/>
</dbReference>
<feature type="site" description="Interaction with DNA" evidence="10">
    <location>
        <position position="143"/>
    </location>
</feature>
<feature type="region of interest" description="Interaction with DNA" evidence="10">
    <location>
        <begin position="166"/>
        <end position="171"/>
    </location>
</feature>
<dbReference type="OrthoDB" id="9804262at2"/>
<keyword evidence="15" id="KW-1185">Reference proteome</keyword>
<feature type="site" description="Interaction with DNA" evidence="10">
    <location>
        <position position="31"/>
    </location>
</feature>
<feature type="region of interest" description="Disordered" evidence="11">
    <location>
        <begin position="660"/>
        <end position="680"/>
    </location>
</feature>
<feature type="region of interest" description="Disordered" evidence="11">
    <location>
        <begin position="821"/>
        <end position="859"/>
    </location>
</feature>
<evidence type="ECO:0000256" key="9">
    <source>
        <dbReference type="ARBA" id="ARBA00023235"/>
    </source>
</evidence>
<evidence type="ECO:0000256" key="10">
    <source>
        <dbReference type="HAMAP-Rule" id="MF_00952"/>
    </source>
</evidence>
<feature type="site" description="Interaction with DNA" evidence="10">
    <location>
        <position position="158"/>
    </location>
</feature>
<dbReference type="CDD" id="cd00186">
    <property type="entry name" value="TOP1Ac"/>
    <property type="match status" value="1"/>
</dbReference>
<dbReference type="InterPro" id="IPR025589">
    <property type="entry name" value="Toprim_C_rpt"/>
</dbReference>
<dbReference type="PROSITE" id="PS52039">
    <property type="entry name" value="TOPO_IA_2"/>
    <property type="match status" value="1"/>
</dbReference>
<dbReference type="InterPro" id="IPR005733">
    <property type="entry name" value="TopoI_bac-type"/>
</dbReference>
<dbReference type="Gene3D" id="3.30.65.10">
    <property type="entry name" value="Bacterial Topoisomerase I, domain 1"/>
    <property type="match status" value="1"/>
</dbReference>
<evidence type="ECO:0000256" key="11">
    <source>
        <dbReference type="SAM" id="MobiDB-lite"/>
    </source>
</evidence>
<dbReference type="HAMAP" id="MF_00952">
    <property type="entry name" value="Topoisom_1_prok"/>
    <property type="match status" value="1"/>
</dbReference>
<dbReference type="PRINTS" id="PR00417">
    <property type="entry name" value="PRTPISMRASEI"/>
</dbReference>
<dbReference type="PANTHER" id="PTHR42785">
    <property type="entry name" value="DNA TOPOISOMERASE, TYPE IA, CORE"/>
    <property type="match status" value="1"/>
</dbReference>
<feature type="site" description="Interaction with DNA" evidence="10">
    <location>
        <position position="146"/>
    </location>
</feature>
<protein>
    <recommendedName>
        <fullName evidence="10">DNA topoisomerase 1</fullName>
        <ecNumber evidence="10">5.6.2.1</ecNumber>
    </recommendedName>
    <alternativeName>
        <fullName evidence="10">DNA topoisomerase I</fullName>
    </alternativeName>
</protein>
<keyword evidence="8 10" id="KW-0238">DNA-binding</keyword>
<dbReference type="InterPro" id="IPR023406">
    <property type="entry name" value="Topo_IA_AS"/>
</dbReference>
<keyword evidence="4" id="KW-0863">Zinc-finger</keyword>
<comment type="caution">
    <text evidence="10">Lacks conserved residue(s) required for the propagation of feature annotation.</text>
</comment>
<dbReference type="InterPro" id="IPR006171">
    <property type="entry name" value="TOPRIM_dom"/>
</dbReference>
<feature type="domain" description="Toprim" evidence="12">
    <location>
        <begin position="1"/>
        <end position="112"/>
    </location>
</feature>
<comment type="catalytic activity">
    <reaction evidence="1 10">
        <text>ATP-independent breakage of single-stranded DNA, followed by passage and rejoining.</text>
        <dbReference type="EC" id="5.6.2.1"/>
    </reaction>
</comment>
<evidence type="ECO:0000313" key="15">
    <source>
        <dbReference type="Proteomes" id="UP000238392"/>
    </source>
</evidence>
<dbReference type="EC" id="5.6.2.1" evidence="10"/>
<feature type="site" description="Interaction with DNA" evidence="10">
    <location>
        <position position="142"/>
    </location>
</feature>
<dbReference type="InterPro" id="IPR034149">
    <property type="entry name" value="TOPRIM_TopoI"/>
</dbReference>
<evidence type="ECO:0000256" key="2">
    <source>
        <dbReference type="ARBA" id="ARBA00009446"/>
    </source>
</evidence>
<keyword evidence="9 10" id="KW-0413">Isomerase</keyword>
<dbReference type="InterPro" id="IPR013825">
    <property type="entry name" value="Topo_IA_cen_sub2"/>
</dbReference>
<dbReference type="CDD" id="cd03363">
    <property type="entry name" value="TOPRIM_TopoIA_TopoI"/>
    <property type="match status" value="1"/>
</dbReference>
<feature type="compositionally biased region" description="Basic and acidic residues" evidence="11">
    <location>
        <begin position="669"/>
        <end position="680"/>
    </location>
</feature>
<organism evidence="14 15">
    <name type="scientific">Donghicola tyrosinivorans</name>
    <dbReference type="NCBI Taxonomy" id="1652492"/>
    <lineage>
        <taxon>Bacteria</taxon>
        <taxon>Pseudomonadati</taxon>
        <taxon>Pseudomonadota</taxon>
        <taxon>Alphaproteobacteria</taxon>
        <taxon>Rhodobacterales</taxon>
        <taxon>Roseobacteraceae</taxon>
        <taxon>Donghicola</taxon>
    </lineage>
</organism>
<reference evidence="14 15" key="1">
    <citation type="submission" date="2018-03" db="EMBL/GenBank/DDBJ databases">
        <title>Genomic Encyclopedia of Archaeal and Bacterial Type Strains, Phase II (KMG-II): from individual species to whole genera.</title>
        <authorList>
            <person name="Goeker M."/>
        </authorList>
    </citation>
    <scope>NUCLEOTIDE SEQUENCE [LARGE SCALE GENOMIC DNA]</scope>
    <source>
        <strain evidence="14 15">DSM 100212</strain>
    </source>
</reference>
<evidence type="ECO:0000256" key="3">
    <source>
        <dbReference type="ARBA" id="ARBA00022723"/>
    </source>
</evidence>
<dbReference type="PROSITE" id="PS00396">
    <property type="entry name" value="TOPO_IA_1"/>
    <property type="match status" value="1"/>
</dbReference>
<dbReference type="InterPro" id="IPR000380">
    <property type="entry name" value="Topo_IA"/>
</dbReference>